<dbReference type="GO" id="GO:0045017">
    <property type="term" value="P:glycerolipid biosynthetic process"/>
    <property type="evidence" value="ECO:0007669"/>
    <property type="project" value="InterPro"/>
</dbReference>
<evidence type="ECO:0000313" key="3">
    <source>
        <dbReference type="EMBL" id="OXA43231.1"/>
    </source>
</evidence>
<dbReference type="InterPro" id="IPR004255">
    <property type="entry name" value="O-acyltransferase_WSD1_N"/>
</dbReference>
<gene>
    <name evidence="3" type="ORF">Fcan01_22208</name>
</gene>
<sequence>MENRSLKVRLTTLVWETYLVLLGLTVTPVLAVTVLLVFTPTFFWRPIARMLRPIFRPDLGEILTCPSSVFAQVDDAYCKAKSVNIMEITIKGRLNLDEFIQHINAKWIMCLDEDSKRLRYPELQQYPVSWAGYKFWKWEDNFNLRNHIGIAARTIATRADITQLGEELMSGTFPDEASPWELTLIPGIVLEGEVVTIIFFRFHHLVCDGVAASFLLQRMWGDESPSPAVKPATRPKRSIWQKAKYLNLFPLQVR</sequence>
<reference evidence="3 4" key="1">
    <citation type="submission" date="2015-12" db="EMBL/GenBank/DDBJ databases">
        <title>The genome of Folsomia candida.</title>
        <authorList>
            <person name="Faddeeva A."/>
            <person name="Derks M.F."/>
            <person name="Anvar Y."/>
            <person name="Smit S."/>
            <person name="Van Straalen N."/>
            <person name="Roelofs D."/>
        </authorList>
    </citation>
    <scope>NUCLEOTIDE SEQUENCE [LARGE SCALE GENOMIC DNA]</scope>
    <source>
        <strain evidence="3 4">VU population</strain>
        <tissue evidence="3">Whole body</tissue>
    </source>
</reference>
<protein>
    <recommendedName>
        <fullName evidence="2">O-acyltransferase WSD1-like N-terminal domain-containing protein</fullName>
    </recommendedName>
</protein>
<keyword evidence="1" id="KW-1133">Transmembrane helix</keyword>
<evidence type="ECO:0000256" key="1">
    <source>
        <dbReference type="SAM" id="Phobius"/>
    </source>
</evidence>
<accession>A0A226DF79</accession>
<organism evidence="3 4">
    <name type="scientific">Folsomia candida</name>
    <name type="common">Springtail</name>
    <dbReference type="NCBI Taxonomy" id="158441"/>
    <lineage>
        <taxon>Eukaryota</taxon>
        <taxon>Metazoa</taxon>
        <taxon>Ecdysozoa</taxon>
        <taxon>Arthropoda</taxon>
        <taxon>Hexapoda</taxon>
        <taxon>Collembola</taxon>
        <taxon>Entomobryomorpha</taxon>
        <taxon>Isotomoidea</taxon>
        <taxon>Isotomidae</taxon>
        <taxon>Proisotominae</taxon>
        <taxon>Folsomia</taxon>
    </lineage>
</organism>
<feature type="transmembrane region" description="Helical" evidence="1">
    <location>
        <begin position="20"/>
        <end position="44"/>
    </location>
</feature>
<dbReference type="OrthoDB" id="619536at2759"/>
<evidence type="ECO:0000313" key="4">
    <source>
        <dbReference type="Proteomes" id="UP000198287"/>
    </source>
</evidence>
<dbReference type="AlphaFoldDB" id="A0A226DF79"/>
<dbReference type="GO" id="GO:0004144">
    <property type="term" value="F:diacylglycerol O-acyltransferase activity"/>
    <property type="evidence" value="ECO:0007669"/>
    <property type="project" value="InterPro"/>
</dbReference>
<comment type="caution">
    <text evidence="3">The sequence shown here is derived from an EMBL/GenBank/DDBJ whole genome shotgun (WGS) entry which is preliminary data.</text>
</comment>
<evidence type="ECO:0000259" key="2">
    <source>
        <dbReference type="Pfam" id="PF03007"/>
    </source>
</evidence>
<dbReference type="Pfam" id="PF03007">
    <property type="entry name" value="WS_DGAT_cat"/>
    <property type="match status" value="1"/>
</dbReference>
<keyword evidence="1" id="KW-0472">Membrane</keyword>
<keyword evidence="1" id="KW-0812">Transmembrane</keyword>
<name>A0A226DF79_FOLCA</name>
<feature type="domain" description="O-acyltransferase WSD1-like N-terminal" evidence="2">
    <location>
        <begin position="134"/>
        <end position="232"/>
    </location>
</feature>
<dbReference type="Proteomes" id="UP000198287">
    <property type="component" value="Unassembled WGS sequence"/>
</dbReference>
<keyword evidence="4" id="KW-1185">Reference proteome</keyword>
<dbReference type="EMBL" id="LNIX01000023">
    <property type="protein sequence ID" value="OXA43231.1"/>
    <property type="molecule type" value="Genomic_DNA"/>
</dbReference>
<proteinExistence type="predicted"/>